<evidence type="ECO:0000313" key="1">
    <source>
        <dbReference type="EMBL" id="MFC4608240.1"/>
    </source>
</evidence>
<keyword evidence="2" id="KW-1185">Reference proteome</keyword>
<dbReference type="Proteomes" id="UP001595993">
    <property type="component" value="Unassembled WGS sequence"/>
</dbReference>
<protein>
    <submittedName>
        <fullName evidence="1">GntR family transcriptional regulator</fullName>
    </submittedName>
</protein>
<proteinExistence type="predicted"/>
<dbReference type="EMBL" id="JBHSFE010000009">
    <property type="protein sequence ID" value="MFC4608240.1"/>
    <property type="molecule type" value="Genomic_DNA"/>
</dbReference>
<accession>A0ABV9G591</accession>
<comment type="caution">
    <text evidence="1">The sequence shown here is derived from an EMBL/GenBank/DDBJ whole genome shotgun (WGS) entry which is preliminary data.</text>
</comment>
<gene>
    <name evidence="1" type="ORF">ACFO9E_10470</name>
</gene>
<evidence type="ECO:0000313" key="2">
    <source>
        <dbReference type="Proteomes" id="UP001595993"/>
    </source>
</evidence>
<sequence length="221" mass="24418">MTGEGSAPGDATYRYRWVADELRKEILDEAFEATEVTLDVFSMTIESLAARVSDQKSRIVAGEIRPPRSITARLILPDTQSPNLAMPRRTDGTDDPRVRERLRGILQSHATMLRESLFELRNRGFVPEVSVDVRLVAFAPQLELCILNRRLALQGFYAAEEGTIRLPPDGEEVAIFDAYGTGAALFPYRAADSAPGQAGILHAAQEFFDSTWKSLATGADF</sequence>
<dbReference type="RefSeq" id="WP_381193551.1">
    <property type="nucleotide sequence ID" value="NZ_JBHSFE010000009.1"/>
</dbReference>
<name>A0ABV9G591_9ACTN</name>
<organism evidence="1 2">
    <name type="scientific">Streptomyces maoxianensis</name>
    <dbReference type="NCBI Taxonomy" id="1459942"/>
    <lineage>
        <taxon>Bacteria</taxon>
        <taxon>Bacillati</taxon>
        <taxon>Actinomycetota</taxon>
        <taxon>Actinomycetes</taxon>
        <taxon>Kitasatosporales</taxon>
        <taxon>Streptomycetaceae</taxon>
        <taxon>Streptomyces</taxon>
    </lineage>
</organism>
<reference evidence="2" key="1">
    <citation type="journal article" date="2019" name="Int. J. Syst. Evol. Microbiol.">
        <title>The Global Catalogue of Microorganisms (GCM) 10K type strain sequencing project: providing services to taxonomists for standard genome sequencing and annotation.</title>
        <authorList>
            <consortium name="The Broad Institute Genomics Platform"/>
            <consortium name="The Broad Institute Genome Sequencing Center for Infectious Disease"/>
            <person name="Wu L."/>
            <person name="Ma J."/>
        </authorList>
    </citation>
    <scope>NUCLEOTIDE SEQUENCE [LARGE SCALE GENOMIC DNA]</scope>
    <source>
        <strain evidence="2">CGMCC 4.7139</strain>
    </source>
</reference>